<dbReference type="PANTHER" id="PTHR32182">
    <property type="entry name" value="DNA REPLICATION AND REPAIR PROTEIN RECF"/>
    <property type="match status" value="1"/>
</dbReference>
<feature type="domain" description="RecF/RecN/SMC N-terminal" evidence="2">
    <location>
        <begin position="3"/>
        <end position="330"/>
    </location>
</feature>
<organism evidence="3">
    <name type="scientific">Roseihalotalea indica</name>
    <dbReference type="NCBI Taxonomy" id="2867963"/>
    <lineage>
        <taxon>Bacteria</taxon>
        <taxon>Pseudomonadati</taxon>
        <taxon>Bacteroidota</taxon>
        <taxon>Cytophagia</taxon>
        <taxon>Cytophagales</taxon>
        <taxon>Catalimonadaceae</taxon>
        <taxon>Roseihalotalea</taxon>
    </lineage>
</organism>
<accession>A0AA49GHZ2</accession>
<proteinExistence type="predicted"/>
<dbReference type="GO" id="GO:0006302">
    <property type="term" value="P:double-strand break repair"/>
    <property type="evidence" value="ECO:0007669"/>
    <property type="project" value="TreeGrafter"/>
</dbReference>
<dbReference type="PANTHER" id="PTHR32182:SF22">
    <property type="entry name" value="ATP-DEPENDENT ENDONUCLEASE, OLD FAMILY-RELATED"/>
    <property type="match status" value="1"/>
</dbReference>
<evidence type="ECO:0000259" key="2">
    <source>
        <dbReference type="Pfam" id="PF02463"/>
    </source>
</evidence>
<dbReference type="Pfam" id="PF02463">
    <property type="entry name" value="SMC_N"/>
    <property type="match status" value="1"/>
</dbReference>
<name>A0AA49GHZ2_9BACT</name>
<gene>
    <name evidence="3" type="ORF">K4G66_21965</name>
</gene>
<keyword evidence="1" id="KW-0175">Coiled coil</keyword>
<dbReference type="AlphaFoldDB" id="A0AA49GHZ2"/>
<evidence type="ECO:0000256" key="1">
    <source>
        <dbReference type="SAM" id="Coils"/>
    </source>
</evidence>
<reference evidence="3" key="2">
    <citation type="journal article" date="2024" name="Antonie Van Leeuwenhoek">
        <title>Roseihalotalea indica gen. nov., sp. nov., a halophilic Bacteroidetes from mesopelagic Southwest Indian Ocean with higher carbohydrate metabolic potential.</title>
        <authorList>
            <person name="Chen B."/>
            <person name="Zhang M."/>
            <person name="Lin D."/>
            <person name="Ye J."/>
            <person name="Tang K."/>
        </authorList>
    </citation>
    <scope>NUCLEOTIDE SEQUENCE</scope>
    <source>
        <strain evidence="3">TK19036</strain>
    </source>
</reference>
<dbReference type="Gene3D" id="3.40.50.300">
    <property type="entry name" value="P-loop containing nucleotide triphosphate hydrolases"/>
    <property type="match status" value="1"/>
</dbReference>
<feature type="coiled-coil region" evidence="1">
    <location>
        <begin position="486"/>
        <end position="513"/>
    </location>
</feature>
<evidence type="ECO:0000313" key="3">
    <source>
        <dbReference type="EMBL" id="WKN35047.1"/>
    </source>
</evidence>
<protein>
    <submittedName>
        <fullName evidence="3">AAA family ATPase</fullName>
    </submittedName>
</protein>
<dbReference type="GO" id="GO:0000731">
    <property type="term" value="P:DNA synthesis involved in DNA repair"/>
    <property type="evidence" value="ECO:0007669"/>
    <property type="project" value="TreeGrafter"/>
</dbReference>
<dbReference type="SUPFAM" id="SSF52540">
    <property type="entry name" value="P-loop containing nucleoside triphosphate hydrolases"/>
    <property type="match status" value="1"/>
</dbReference>
<sequence>MRITKIEITNYKAFYGSHTISLDQDGKNLMVYGENGSGKSSLFIALQKFFQSSVEQVDIDENIFVSSPQKNTASIKITLKESPQSSKSTDYELRITQNRLISGDIVTIAEANKIKGFFDYRSLLKTHLNHEKQVNLFNILIEEILYHAINRFTNQELGREWKIIYKDTHTKRQTEATREAIKGYINKFNDGVKEKLQDIESDTNKFLEYFFGNIKVSLHFLGIQYVGRRNLKNNDVELRIEYCDTHIPKHQFFLNEARLSALAISLYLASIRVNPTKGELKVLVLDDLLIGLDMSNRLPLLKILKENFVEVERSSQFQVIMTTYDKIWYELVRNYFNEDNWKYVEIYARKLDNEDFEIPIVHSTNGYLEKAKHYLDERDYKASAVYIRTEFERLVKKICEERYLSVLYKKNSKDVNTDEYWRAITEQTNISIDLIKEIEIHRGTVMNPFSHDDLEKPEFRKELEDTIASIVKLTETIPAFKKTVTIQKLGKEIDKLKKELDTKEQTIRNLKSNR</sequence>
<dbReference type="EMBL" id="CP120682">
    <property type="protein sequence ID" value="WKN35047.1"/>
    <property type="molecule type" value="Genomic_DNA"/>
</dbReference>
<dbReference type="InterPro" id="IPR003395">
    <property type="entry name" value="RecF/RecN/SMC_N"/>
</dbReference>
<dbReference type="InterPro" id="IPR027417">
    <property type="entry name" value="P-loop_NTPase"/>
</dbReference>
<reference evidence="3" key="1">
    <citation type="journal article" date="2023" name="Comput. Struct. Biotechnol. J.">
        <title>Discovery of a novel marine Bacteroidetes with a rich repertoire of carbohydrate-active enzymes.</title>
        <authorList>
            <person name="Chen B."/>
            <person name="Liu G."/>
            <person name="Chen Q."/>
            <person name="Wang H."/>
            <person name="Liu L."/>
            <person name="Tang K."/>
        </authorList>
    </citation>
    <scope>NUCLEOTIDE SEQUENCE</scope>
    <source>
        <strain evidence="3">TK19036</strain>
    </source>
</reference>